<evidence type="ECO:0000313" key="5">
    <source>
        <dbReference type="EMBL" id="KAG9241339.1"/>
    </source>
</evidence>
<dbReference type="SUPFAM" id="SSF51735">
    <property type="entry name" value="NAD(P)-binding Rossmann-fold domains"/>
    <property type="match status" value="1"/>
</dbReference>
<reference evidence="5" key="1">
    <citation type="journal article" date="2021" name="IMA Fungus">
        <title>Genomic characterization of three marine fungi, including Emericellopsis atlantica sp. nov. with signatures of a generalist lifestyle and marine biomass degradation.</title>
        <authorList>
            <person name="Hagestad O.C."/>
            <person name="Hou L."/>
            <person name="Andersen J.H."/>
            <person name="Hansen E.H."/>
            <person name="Altermark B."/>
            <person name="Li C."/>
            <person name="Kuhnert E."/>
            <person name="Cox R.J."/>
            <person name="Crous P.W."/>
            <person name="Spatafora J.W."/>
            <person name="Lail K."/>
            <person name="Amirebrahimi M."/>
            <person name="Lipzen A."/>
            <person name="Pangilinan J."/>
            <person name="Andreopoulos W."/>
            <person name="Hayes R.D."/>
            <person name="Ng V."/>
            <person name="Grigoriev I.V."/>
            <person name="Jackson S.A."/>
            <person name="Sutton T.D.S."/>
            <person name="Dobson A.D.W."/>
            <person name="Rama T."/>
        </authorList>
    </citation>
    <scope>NUCLEOTIDE SEQUENCE</scope>
    <source>
        <strain evidence="5">TRa3180A</strain>
    </source>
</reference>
<keyword evidence="6" id="KW-1185">Reference proteome</keyword>
<dbReference type="EMBL" id="MU254228">
    <property type="protein sequence ID" value="KAG9241339.1"/>
    <property type="molecule type" value="Genomic_DNA"/>
</dbReference>
<dbReference type="AlphaFoldDB" id="A0A9P7YWK8"/>
<dbReference type="InterPro" id="IPR036291">
    <property type="entry name" value="NAD(P)-bd_dom_sf"/>
</dbReference>
<dbReference type="PANTHER" id="PTHR11645:SF0">
    <property type="entry name" value="PYRROLINE-5-CARBOXYLATE REDUCTASE 3"/>
    <property type="match status" value="1"/>
</dbReference>
<dbReference type="GO" id="GO:0004735">
    <property type="term" value="F:pyrroline-5-carboxylate reductase activity"/>
    <property type="evidence" value="ECO:0007669"/>
    <property type="project" value="TreeGrafter"/>
</dbReference>
<evidence type="ECO:0000313" key="6">
    <source>
        <dbReference type="Proteomes" id="UP000887226"/>
    </source>
</evidence>
<dbReference type="InterPro" id="IPR008927">
    <property type="entry name" value="6-PGluconate_DH-like_C_sf"/>
</dbReference>
<name>A0A9P7YWK8_9HELO</name>
<feature type="domain" description="Pyrroline-5-carboxylate reductase dimerisation" evidence="4">
    <location>
        <begin position="247"/>
        <end position="351"/>
    </location>
</feature>
<dbReference type="Gene3D" id="1.10.3730.10">
    <property type="entry name" value="ProC C-terminal domain-like"/>
    <property type="match status" value="1"/>
</dbReference>
<dbReference type="Pfam" id="PF03807">
    <property type="entry name" value="F420_oxidored"/>
    <property type="match status" value="1"/>
</dbReference>
<protein>
    <recommendedName>
        <fullName evidence="7">Pyrroline-5-carboxylate reductase</fullName>
    </recommendedName>
</protein>
<feature type="domain" description="Pyrroline-5-carboxylate reductase catalytic N-terminal" evidence="3">
    <location>
        <begin position="19"/>
        <end position="137"/>
    </location>
</feature>
<dbReference type="PANTHER" id="PTHR11645">
    <property type="entry name" value="PYRROLINE-5-CARBOXYLATE REDUCTASE"/>
    <property type="match status" value="1"/>
</dbReference>
<sequence>MSESENPLCDRSQATKISVAIIGCGKLGTALLIGFLSCHQIAAKHKRHSSTISDSMQEFTTAPVRITHITVTVRQPDSATRLMNEIKSANDTKLQSAPQEDAAAVTVSVRLCQENAQIIQESDIIIIGCKPSTLSSMFGDPEMRAAFLRGDQNRDHQKRTLVSLVGGVSIALLKQYLRCGEIKVNDPEITLGKSHYPVIVRAIPNLAARQRESMTIISAPLFATEEEDIDRVSSLFGLLGPTMQIPERHFNIASALASSSVAFYASVIASSATGATDEGRDAGGPLCREAALWIAAQAARGASCLIMSGEDPEHIVRQVATKGGSTEVGLRFMTEAGIGRIMSSTVSECGRATGNLSSWANN</sequence>
<dbReference type="OrthoDB" id="10263291at2759"/>
<evidence type="ECO:0008006" key="7">
    <source>
        <dbReference type="Google" id="ProtNLM"/>
    </source>
</evidence>
<comment type="caution">
    <text evidence="5">The sequence shown here is derived from an EMBL/GenBank/DDBJ whole genome shotgun (WGS) entry which is preliminary data.</text>
</comment>
<evidence type="ECO:0000256" key="1">
    <source>
        <dbReference type="ARBA" id="ARBA00005525"/>
    </source>
</evidence>
<dbReference type="InterPro" id="IPR029036">
    <property type="entry name" value="P5CR_dimer"/>
</dbReference>
<evidence type="ECO:0000259" key="4">
    <source>
        <dbReference type="Pfam" id="PF14748"/>
    </source>
</evidence>
<organism evidence="5 6">
    <name type="scientific">Calycina marina</name>
    <dbReference type="NCBI Taxonomy" id="1763456"/>
    <lineage>
        <taxon>Eukaryota</taxon>
        <taxon>Fungi</taxon>
        <taxon>Dikarya</taxon>
        <taxon>Ascomycota</taxon>
        <taxon>Pezizomycotina</taxon>
        <taxon>Leotiomycetes</taxon>
        <taxon>Helotiales</taxon>
        <taxon>Pezizellaceae</taxon>
        <taxon>Calycina</taxon>
    </lineage>
</organism>
<comment type="similarity">
    <text evidence="1">Belongs to the pyrroline-5-carboxylate reductase family.</text>
</comment>
<gene>
    <name evidence="5" type="ORF">BJ878DRAFT_521219</name>
</gene>
<accession>A0A9P7YWK8</accession>
<dbReference type="SUPFAM" id="SSF48179">
    <property type="entry name" value="6-phosphogluconate dehydrogenase C-terminal domain-like"/>
    <property type="match status" value="1"/>
</dbReference>
<dbReference type="InterPro" id="IPR028939">
    <property type="entry name" value="P5C_Rdtase_cat_N"/>
</dbReference>
<dbReference type="Gene3D" id="3.40.50.720">
    <property type="entry name" value="NAD(P)-binding Rossmann-like Domain"/>
    <property type="match status" value="1"/>
</dbReference>
<keyword evidence="2" id="KW-0560">Oxidoreductase</keyword>
<dbReference type="Pfam" id="PF14748">
    <property type="entry name" value="P5CR_dimer"/>
    <property type="match status" value="1"/>
</dbReference>
<dbReference type="GO" id="GO:0055129">
    <property type="term" value="P:L-proline biosynthetic process"/>
    <property type="evidence" value="ECO:0007669"/>
    <property type="project" value="TreeGrafter"/>
</dbReference>
<evidence type="ECO:0000259" key="3">
    <source>
        <dbReference type="Pfam" id="PF03807"/>
    </source>
</evidence>
<evidence type="ECO:0000256" key="2">
    <source>
        <dbReference type="ARBA" id="ARBA00023002"/>
    </source>
</evidence>
<proteinExistence type="inferred from homology"/>
<dbReference type="Proteomes" id="UP000887226">
    <property type="component" value="Unassembled WGS sequence"/>
</dbReference>